<feature type="domain" description="Homocysteine biosynthesis enzyme sulfur-incorporation" evidence="1">
    <location>
        <begin position="22"/>
        <end position="62"/>
    </location>
</feature>
<evidence type="ECO:0000259" key="1">
    <source>
        <dbReference type="Pfam" id="PF01837"/>
    </source>
</evidence>
<accession>A0A133V9G2</accession>
<name>A0A133V9G2_9EURY</name>
<comment type="caution">
    <text evidence="2">The sequence shown here is derived from an EMBL/GenBank/DDBJ whole genome shotgun (WGS) entry which is preliminary data.</text>
</comment>
<gene>
    <name evidence="2" type="ORF">AKJ47_02940</name>
</gene>
<dbReference type="Pfam" id="PF01837">
    <property type="entry name" value="HcyBio"/>
    <property type="match status" value="1"/>
</dbReference>
<evidence type="ECO:0000313" key="2">
    <source>
        <dbReference type="EMBL" id="KXB03037.1"/>
    </source>
</evidence>
<dbReference type="AlphaFoldDB" id="A0A133V9G2"/>
<dbReference type="PATRIC" id="fig|1698276.3.peg.540"/>
<reference evidence="2 3" key="1">
    <citation type="journal article" date="2016" name="Sci. Rep.">
        <title>Metabolic traits of an uncultured archaeal lineage -MSBL1- from brine pools of the Red Sea.</title>
        <authorList>
            <person name="Mwirichia R."/>
            <person name="Alam I."/>
            <person name="Rashid M."/>
            <person name="Vinu M."/>
            <person name="Ba-Alawi W."/>
            <person name="Anthony Kamau A."/>
            <person name="Kamanda Ngugi D."/>
            <person name="Goker M."/>
            <person name="Klenk H.P."/>
            <person name="Bajic V."/>
            <person name="Stingl U."/>
        </authorList>
    </citation>
    <scope>NUCLEOTIDE SEQUENCE [LARGE SCALE GENOMIC DNA]</scope>
    <source>
        <strain evidence="2">SCGC-AAA261G05</strain>
    </source>
</reference>
<organism evidence="2 3">
    <name type="scientific">candidate division MSBL1 archaeon SCGC-AAA261G05</name>
    <dbReference type="NCBI Taxonomy" id="1698276"/>
    <lineage>
        <taxon>Archaea</taxon>
        <taxon>Methanobacteriati</taxon>
        <taxon>Methanobacteriota</taxon>
        <taxon>candidate division MSBL1</taxon>
    </lineage>
</organism>
<dbReference type="Proteomes" id="UP000070405">
    <property type="component" value="Unassembled WGS sequence"/>
</dbReference>
<proteinExistence type="predicted"/>
<keyword evidence="3" id="KW-1185">Reference proteome</keyword>
<dbReference type="EMBL" id="LHYA01000047">
    <property type="protein sequence ID" value="KXB03037.1"/>
    <property type="molecule type" value="Genomic_DNA"/>
</dbReference>
<dbReference type="InterPro" id="IPR002708">
    <property type="entry name" value="HcyBio"/>
</dbReference>
<feature type="non-terminal residue" evidence="2">
    <location>
        <position position="62"/>
    </location>
</feature>
<sequence>MTDNKVSKSIPEINERIKSGDAVIVTAEEMAEIVREKGETEAAKEVDVVTTGTFGAMCSSGA</sequence>
<evidence type="ECO:0000313" key="3">
    <source>
        <dbReference type="Proteomes" id="UP000070405"/>
    </source>
</evidence>
<protein>
    <recommendedName>
        <fullName evidence="1">Homocysteine biosynthesis enzyme sulfur-incorporation domain-containing protein</fullName>
    </recommendedName>
</protein>